<name>A0AA36DPZ7_CYLNA</name>
<evidence type="ECO:0000313" key="1">
    <source>
        <dbReference type="EMBL" id="CAJ0591095.1"/>
    </source>
</evidence>
<protein>
    <submittedName>
        <fullName evidence="1">Uncharacterized protein</fullName>
    </submittedName>
</protein>
<reference evidence="1" key="1">
    <citation type="submission" date="2023-07" db="EMBL/GenBank/DDBJ databases">
        <authorList>
            <consortium name="CYATHOMIX"/>
        </authorList>
    </citation>
    <scope>NUCLEOTIDE SEQUENCE</scope>
    <source>
        <strain evidence="1">N/A</strain>
    </source>
</reference>
<accession>A0AA36DPZ7</accession>
<organism evidence="1 2">
    <name type="scientific">Cylicocyclus nassatus</name>
    <name type="common">Nematode worm</name>
    <dbReference type="NCBI Taxonomy" id="53992"/>
    <lineage>
        <taxon>Eukaryota</taxon>
        <taxon>Metazoa</taxon>
        <taxon>Ecdysozoa</taxon>
        <taxon>Nematoda</taxon>
        <taxon>Chromadorea</taxon>
        <taxon>Rhabditida</taxon>
        <taxon>Rhabditina</taxon>
        <taxon>Rhabditomorpha</taxon>
        <taxon>Strongyloidea</taxon>
        <taxon>Strongylidae</taxon>
        <taxon>Cylicocyclus</taxon>
    </lineage>
</organism>
<proteinExistence type="predicted"/>
<dbReference type="Proteomes" id="UP001176961">
    <property type="component" value="Unassembled WGS sequence"/>
</dbReference>
<comment type="caution">
    <text evidence="1">The sequence shown here is derived from an EMBL/GenBank/DDBJ whole genome shotgun (WGS) entry which is preliminary data.</text>
</comment>
<dbReference type="AlphaFoldDB" id="A0AA36DPZ7"/>
<gene>
    <name evidence="1" type="ORF">CYNAS_LOCUS3078</name>
</gene>
<evidence type="ECO:0000313" key="2">
    <source>
        <dbReference type="Proteomes" id="UP001176961"/>
    </source>
</evidence>
<dbReference type="EMBL" id="CATQJL010000001">
    <property type="protein sequence ID" value="CAJ0591095.1"/>
    <property type="molecule type" value="Genomic_DNA"/>
</dbReference>
<sequence length="108" mass="12276">MAVHTSSLNHGVVRLLDVKFCTNTLVWELFMRRTASPILRPTSASSSISLIDHNERIHKANITGVLQNKIFETIIDTVSYFVRHQRVYLNSHSALQGRKKTEVLSCVQ</sequence>
<keyword evidence="2" id="KW-1185">Reference proteome</keyword>